<dbReference type="Gene3D" id="3.30.70.3220">
    <property type="match status" value="1"/>
</dbReference>
<evidence type="ECO:0000256" key="3">
    <source>
        <dbReference type="ARBA" id="ARBA00022475"/>
    </source>
</evidence>
<comment type="caution">
    <text evidence="15">The sequence shown here is derived from an EMBL/GenBank/DDBJ whole genome shotgun (WGS) entry which is preliminary data.</text>
</comment>
<dbReference type="Gene3D" id="1.20.1640.10">
    <property type="entry name" value="Multidrug efflux transporter AcrB transmembrane domain"/>
    <property type="match status" value="2"/>
</dbReference>
<comment type="subcellular location">
    <subcellularLocation>
        <location evidence="1 10">Cell membrane</location>
        <topology evidence="1 10">Multi-pass membrane protein</topology>
    </subcellularLocation>
</comment>
<organism evidence="15 16">
    <name type="scientific">Candidatus Thermodesulfobacterium syntrophicum</name>
    <dbReference type="NCBI Taxonomy" id="3060442"/>
    <lineage>
        <taxon>Bacteria</taxon>
        <taxon>Pseudomonadati</taxon>
        <taxon>Thermodesulfobacteriota</taxon>
        <taxon>Thermodesulfobacteria</taxon>
        <taxon>Thermodesulfobacteriales</taxon>
        <taxon>Thermodesulfobacteriaceae</taxon>
        <taxon>Thermodesulfobacterium</taxon>
    </lineage>
</organism>
<evidence type="ECO:0000256" key="11">
    <source>
        <dbReference type="HAMAP-Rule" id="MF_01464"/>
    </source>
</evidence>
<dbReference type="FunFam" id="3.30.1360.200:FF:000002">
    <property type="entry name" value="Preprotein translocase subunit SecD"/>
    <property type="match status" value="1"/>
</dbReference>
<dbReference type="Pfam" id="PF21760">
    <property type="entry name" value="SecD_1st"/>
    <property type="match status" value="1"/>
</dbReference>
<dbReference type="Pfam" id="PF22599">
    <property type="entry name" value="SecDF_P1_head"/>
    <property type="match status" value="1"/>
</dbReference>
<dbReference type="AlphaFoldDB" id="A0AAE3P3T0"/>
<dbReference type="HAMAP" id="MF_01463_B">
    <property type="entry name" value="SecD_B"/>
    <property type="match status" value="1"/>
</dbReference>
<dbReference type="NCBIfam" id="TIGR01129">
    <property type="entry name" value="secD"/>
    <property type="match status" value="1"/>
</dbReference>
<evidence type="ECO:0000259" key="13">
    <source>
        <dbReference type="Pfam" id="PF21760"/>
    </source>
</evidence>
<dbReference type="Gene3D" id="3.30.1360.200">
    <property type="match status" value="1"/>
</dbReference>
<evidence type="ECO:0000256" key="6">
    <source>
        <dbReference type="ARBA" id="ARBA00022927"/>
    </source>
</evidence>
<sequence length="864" mass="97271">MSVRLKLKIALLIFLILFSGFLLLPTFVKDLPPWFKKYIYRGELKLGLDLKGGVHLVLKPDLEKALKNQFDNYLQDIKAQLVRASINFDLIYQEQSAKFKFYKEEDVKFFKKLIEDFKELQIVKKLKEENAFVVEVSLSEEKISYIKEHILDQVLEVIRNRIDQFGVAEPIITKQGSDKIVVQLPGLRDPKRAIKVIGQTAQLEFKLVDEETMQKLDINALISALMKEKKISFDAPLEKWRELIRPYIPLDSEFYFLVERDRETGKIVKKPIILKKEAILTGTYLKNAQVRIDPQFNEPYVWIQFDSRGAKIFERITEENVGRRLAIVLDEVVRSAPVIREKISGGEAQITGGFTMEEASDLALVLRAGALPAPVKILQNITIGPSLGRDSIQKGIIAGLIGAVAVIVFTSVYYKISGIIAVWALILNIYFLLALLSAFQATLTLPGIAGIILSVGMGVDSNVLIFERIREELKLGRSTYSSIFQGYSRAFWTIFDAHITVLITSLILFTFGTGPIRGFAVTLSISIIVNLFTAIFATKIFYEYLYEKGKDFKIKFFEIVRDPKVDFMKYKKVFAVISVFLCITGLVAFIQAFRGKANLGIDFTGGTLLYLKSEIPPSLDKIRKVLSQGGFKDFTLQDVKGENMLLLKLKSSKETLTEDVNKILATLKGKVPEYKFSLLAKEEIGATISKELKKKATLAILGALLGIILYLTFRFNFHFGLAAGIATFHDVLVTLGIFYLLGKEINLLFITALLTLAGYSLTDTVVIFDRIRENILNKKFKNFDKLINTSINEMLARTIITTITTLFGSLSLLIFGGIVIRDFALALTIGFIVGTYSSIFIASPILKALHKGRVPDLTPKEHLF</sequence>
<evidence type="ECO:0000313" key="15">
    <source>
        <dbReference type="EMBL" id="MDF2953326.1"/>
    </source>
</evidence>
<keyword evidence="8 10" id="KW-0811">Translocation</keyword>
<dbReference type="FunFam" id="1.20.1640.10:FF:000004">
    <property type="entry name" value="Protein translocase subunit SecD"/>
    <property type="match status" value="1"/>
</dbReference>
<evidence type="ECO:0000256" key="5">
    <source>
        <dbReference type="ARBA" id="ARBA00022692"/>
    </source>
</evidence>
<comment type="subunit">
    <text evidence="11">Forms a complex with SecD. Part of the essential Sec protein translocation apparatus which comprises SecA, SecYEG and auxiliary proteins SecDF. Other proteins may also be involved.</text>
</comment>
<comment type="similarity">
    <text evidence="11">Belongs to the SecD/SecF family. SecF subfamily.</text>
</comment>
<keyword evidence="3 10" id="KW-1003">Cell membrane</keyword>
<dbReference type="EMBL" id="JAPHEG010000002">
    <property type="protein sequence ID" value="MDF2953326.1"/>
    <property type="molecule type" value="Genomic_DNA"/>
</dbReference>
<dbReference type="GO" id="GO:0005886">
    <property type="term" value="C:plasma membrane"/>
    <property type="evidence" value="ECO:0007669"/>
    <property type="project" value="UniProtKB-SubCell"/>
</dbReference>
<evidence type="ECO:0000256" key="2">
    <source>
        <dbReference type="ARBA" id="ARBA00022448"/>
    </source>
</evidence>
<proteinExistence type="inferred from homology"/>
<dbReference type="InterPro" id="IPR022646">
    <property type="entry name" value="SecD/SecF_CS"/>
</dbReference>
<feature type="transmembrane region" description="Helical" evidence="10">
    <location>
        <begin position="395"/>
        <end position="414"/>
    </location>
</feature>
<comment type="subunit">
    <text evidence="10">Forms a complex with SecF. Part of the essential Sec protein translocation apparatus which comprises SecA, SecYEG and auxiliary proteins SecDF. Other proteins may also be involved.</text>
</comment>
<gene>
    <name evidence="10" type="primary">secD</name>
    <name evidence="11" type="synonym">secF</name>
    <name evidence="15" type="ORF">OD816_000571</name>
</gene>
<dbReference type="PRINTS" id="PR01755">
    <property type="entry name" value="SECFTRNLCASE"/>
</dbReference>
<dbReference type="InterPro" id="IPR022645">
    <property type="entry name" value="SecD/SecF_bac"/>
</dbReference>
<feature type="transmembrane region" description="Helical" evidence="10">
    <location>
        <begin position="747"/>
        <end position="768"/>
    </location>
</feature>
<evidence type="ECO:0000256" key="10">
    <source>
        <dbReference type="HAMAP-Rule" id="MF_01463"/>
    </source>
</evidence>
<evidence type="ECO:0000256" key="1">
    <source>
        <dbReference type="ARBA" id="ARBA00004651"/>
    </source>
</evidence>
<dbReference type="GO" id="GO:0065002">
    <property type="term" value="P:intracellular protein transmembrane transport"/>
    <property type="evidence" value="ECO:0007669"/>
    <property type="project" value="UniProtKB-UniRule"/>
</dbReference>
<dbReference type="GO" id="GO:0015450">
    <property type="term" value="F:protein-transporting ATPase activity"/>
    <property type="evidence" value="ECO:0007669"/>
    <property type="project" value="InterPro"/>
</dbReference>
<dbReference type="NCBIfam" id="TIGR00916">
    <property type="entry name" value="2A0604s01"/>
    <property type="match status" value="2"/>
</dbReference>
<comment type="caution">
    <text evidence="10">Lacks conserved residue(s) required for the propagation of feature annotation.</text>
</comment>
<evidence type="ECO:0000256" key="8">
    <source>
        <dbReference type="ARBA" id="ARBA00023010"/>
    </source>
</evidence>
<feature type="transmembrane region" description="Helical" evidence="10">
    <location>
        <begin position="824"/>
        <end position="846"/>
    </location>
</feature>
<comment type="function">
    <text evidence="10">Part of the Sec protein translocase complex. Interacts with the SecYEG preprotein conducting channel. SecDF uses the proton motive force (PMF) to complete protein translocation after the ATP-dependent function of SecA.</text>
</comment>
<reference evidence="15" key="1">
    <citation type="submission" date="2022-11" db="EMBL/GenBank/DDBJ databases">
        <title>Candidatus Alkanophaga archaea from heated hydrothermal vent sediment oxidize petroleum alkanes.</title>
        <authorList>
            <person name="Zehnle H."/>
            <person name="Laso-Perez R."/>
            <person name="Lipp J."/>
            <person name="Teske A."/>
            <person name="Wegener G."/>
        </authorList>
    </citation>
    <scope>NUCLEOTIDE SEQUENCE</scope>
    <source>
        <strain evidence="15">MCA70</strain>
    </source>
</reference>
<evidence type="ECO:0000256" key="7">
    <source>
        <dbReference type="ARBA" id="ARBA00022989"/>
    </source>
</evidence>
<dbReference type="GO" id="GO:0043952">
    <property type="term" value="P:protein transport by the Sec complex"/>
    <property type="evidence" value="ECO:0007669"/>
    <property type="project" value="UniProtKB-UniRule"/>
</dbReference>
<dbReference type="InterPro" id="IPR005791">
    <property type="entry name" value="SecD"/>
</dbReference>
<evidence type="ECO:0000313" key="16">
    <source>
        <dbReference type="Proteomes" id="UP001144110"/>
    </source>
</evidence>
<feature type="transmembrane region" description="Helical" evidence="10">
    <location>
        <begin position="696"/>
        <end position="713"/>
    </location>
</feature>
<keyword evidence="2 10" id="KW-0813">Transport</keyword>
<feature type="domain" description="SecDF P1 head subdomain" evidence="14">
    <location>
        <begin position="269"/>
        <end position="373"/>
    </location>
</feature>
<feature type="transmembrane region" description="Helical" evidence="10">
    <location>
        <begin position="795"/>
        <end position="818"/>
    </location>
</feature>
<feature type="transmembrane region" description="Helical" evidence="10">
    <location>
        <begin position="720"/>
        <end position="741"/>
    </location>
</feature>
<feature type="transmembrane region" description="Helical" evidence="10">
    <location>
        <begin position="518"/>
        <end position="542"/>
    </location>
</feature>
<dbReference type="InterPro" id="IPR022813">
    <property type="entry name" value="SecD/SecF_arch_bac"/>
</dbReference>
<keyword evidence="9 10" id="KW-0472">Membrane</keyword>
<feature type="domain" description="Protein export membrane protein SecD/SecF C-terminal" evidence="12">
    <location>
        <begin position="675"/>
        <end position="851"/>
    </location>
</feature>
<dbReference type="NCBIfam" id="NF009583">
    <property type="entry name" value="PRK13024.1-3"/>
    <property type="match status" value="1"/>
</dbReference>
<dbReference type="NCBIfam" id="TIGR00966">
    <property type="entry name" value="transloc_SecF"/>
    <property type="match status" value="1"/>
</dbReference>
<comment type="similarity">
    <text evidence="10">Belongs to the SecD/SecF family. SecD subfamily.</text>
</comment>
<evidence type="ECO:0000259" key="14">
    <source>
        <dbReference type="Pfam" id="PF22599"/>
    </source>
</evidence>
<feature type="domain" description="Protein translocase subunit SecDF P1" evidence="13">
    <location>
        <begin position="151"/>
        <end position="210"/>
    </location>
</feature>
<dbReference type="Pfam" id="PF07549">
    <property type="entry name" value="Sec_GG"/>
    <property type="match status" value="2"/>
</dbReference>
<dbReference type="GO" id="GO:0006605">
    <property type="term" value="P:protein targeting"/>
    <property type="evidence" value="ECO:0007669"/>
    <property type="project" value="UniProtKB-UniRule"/>
</dbReference>
<dbReference type="Proteomes" id="UP001144110">
    <property type="component" value="Unassembled WGS sequence"/>
</dbReference>
<feature type="domain" description="Protein export membrane protein SecD/SecF C-terminal" evidence="12">
    <location>
        <begin position="376"/>
        <end position="543"/>
    </location>
</feature>
<feature type="transmembrane region" description="Helical" evidence="10">
    <location>
        <begin position="447"/>
        <end position="469"/>
    </location>
</feature>
<feature type="transmembrane region" description="Helical" evidence="10">
    <location>
        <begin position="421"/>
        <end position="441"/>
    </location>
</feature>
<dbReference type="Pfam" id="PF02355">
    <property type="entry name" value="SecD_SecF_C"/>
    <property type="match status" value="2"/>
</dbReference>
<dbReference type="InterPro" id="IPR054384">
    <property type="entry name" value="SecDF_P1_head"/>
</dbReference>
<name>A0AAE3P3T0_9BACT</name>
<evidence type="ECO:0000259" key="12">
    <source>
        <dbReference type="Pfam" id="PF02355"/>
    </source>
</evidence>
<accession>A0AAE3P3T0</accession>
<dbReference type="InterPro" id="IPR055344">
    <property type="entry name" value="SecD_SecF_C_bact"/>
</dbReference>
<keyword evidence="4" id="KW-0997">Cell inner membrane</keyword>
<feature type="transmembrane region" description="Helical" evidence="10">
    <location>
        <begin position="573"/>
        <end position="593"/>
    </location>
</feature>
<dbReference type="PANTHER" id="PTHR30081">
    <property type="entry name" value="PROTEIN-EXPORT MEMBRANE PROTEIN SEC"/>
    <property type="match status" value="1"/>
</dbReference>
<dbReference type="InterPro" id="IPR005665">
    <property type="entry name" value="SecF_bac"/>
</dbReference>
<keyword evidence="7 10" id="KW-1133">Transmembrane helix</keyword>
<dbReference type="SUPFAM" id="SSF82866">
    <property type="entry name" value="Multidrug efflux transporter AcrB transmembrane domain"/>
    <property type="match status" value="2"/>
</dbReference>
<feature type="transmembrane region" description="Helical" evidence="10">
    <location>
        <begin position="490"/>
        <end position="512"/>
    </location>
</feature>
<evidence type="ECO:0000256" key="4">
    <source>
        <dbReference type="ARBA" id="ARBA00022519"/>
    </source>
</evidence>
<dbReference type="HAMAP" id="MF_01464_B">
    <property type="entry name" value="SecF_B"/>
    <property type="match status" value="1"/>
</dbReference>
<dbReference type="InterPro" id="IPR048634">
    <property type="entry name" value="SecD_SecF_C"/>
</dbReference>
<keyword evidence="6 10" id="KW-0653">Protein transport</keyword>
<dbReference type="PANTHER" id="PTHR30081:SF1">
    <property type="entry name" value="PROTEIN TRANSLOCASE SUBUNIT SECD"/>
    <property type="match status" value="1"/>
</dbReference>
<protein>
    <recommendedName>
        <fullName evidence="10 11">Multifunctional fusion protein</fullName>
    </recommendedName>
    <domain>
        <recommendedName>
            <fullName evidence="10">Protein translocase subunit SecD</fullName>
        </recommendedName>
    </domain>
    <domain>
        <recommendedName>
            <fullName evidence="11">Protein-export membrane protein SecF</fullName>
        </recommendedName>
    </domain>
</protein>
<keyword evidence="5 10" id="KW-0812">Transmembrane</keyword>
<evidence type="ECO:0000256" key="9">
    <source>
        <dbReference type="ARBA" id="ARBA00023136"/>
    </source>
</evidence>
<dbReference type="InterPro" id="IPR048631">
    <property type="entry name" value="SecD_1st"/>
</dbReference>